<dbReference type="GO" id="GO:0000166">
    <property type="term" value="F:nucleotide binding"/>
    <property type="evidence" value="ECO:0007669"/>
    <property type="project" value="InterPro"/>
</dbReference>
<protein>
    <recommendedName>
        <fullName evidence="2">DNA-directed DNA polymerase</fullName>
        <ecNumber evidence="2">2.7.7.7</ecNumber>
    </recommendedName>
</protein>
<dbReference type="InterPro" id="IPR043502">
    <property type="entry name" value="DNA/RNA_pol_sf"/>
</dbReference>
<dbReference type="Gene3D" id="3.90.1600.10">
    <property type="entry name" value="Palm domain of DNA polymerase"/>
    <property type="match status" value="1"/>
</dbReference>
<evidence type="ECO:0000256" key="5">
    <source>
        <dbReference type="ARBA" id="ARBA00022705"/>
    </source>
</evidence>
<evidence type="ECO:0000256" key="7">
    <source>
        <dbReference type="ARBA" id="ARBA00023125"/>
    </source>
</evidence>
<reference evidence="10" key="1">
    <citation type="submission" date="2020-08" db="EMBL/GenBank/DDBJ databases">
        <title>Mitochondrial genome sequences of powdery mildew pathogens.</title>
        <authorList>
            <person name="Zaccaron A."/>
            <person name="Stergiopoulos I."/>
        </authorList>
    </citation>
    <scope>NUCLEOTIDE SEQUENCE</scope>
    <source>
        <strain evidence="10">96224</strain>
    </source>
</reference>
<evidence type="ECO:0000256" key="3">
    <source>
        <dbReference type="ARBA" id="ARBA00022679"/>
    </source>
</evidence>
<comment type="similarity">
    <text evidence="1">Belongs to the DNA polymerase type-B family.</text>
</comment>
<comment type="catalytic activity">
    <reaction evidence="8">
        <text>DNA(n) + a 2'-deoxyribonucleoside 5'-triphosphate = DNA(n+1) + diphosphate</text>
        <dbReference type="Rhea" id="RHEA:22508"/>
        <dbReference type="Rhea" id="RHEA-COMP:17339"/>
        <dbReference type="Rhea" id="RHEA-COMP:17340"/>
        <dbReference type="ChEBI" id="CHEBI:33019"/>
        <dbReference type="ChEBI" id="CHEBI:61560"/>
        <dbReference type="ChEBI" id="CHEBI:173112"/>
        <dbReference type="EC" id="2.7.7.7"/>
    </reaction>
</comment>
<proteinExistence type="inferred from homology"/>
<keyword evidence="5" id="KW-0235">DNA replication</keyword>
<accession>A0A7U1BFC7</accession>
<geneLocation type="mitochondrion" evidence="10"/>
<evidence type="ECO:0000256" key="4">
    <source>
        <dbReference type="ARBA" id="ARBA00022695"/>
    </source>
</evidence>
<evidence type="ECO:0000256" key="8">
    <source>
        <dbReference type="ARBA" id="ARBA00049244"/>
    </source>
</evidence>
<dbReference type="SUPFAM" id="SSF56672">
    <property type="entry name" value="DNA/RNA polymerases"/>
    <property type="match status" value="1"/>
</dbReference>
<dbReference type="AlphaFoldDB" id="A0A7U1BFC7"/>
<dbReference type="GO" id="GO:0003677">
    <property type="term" value="F:DNA binding"/>
    <property type="evidence" value="ECO:0007669"/>
    <property type="project" value="UniProtKB-KW"/>
</dbReference>
<dbReference type="GO" id="GO:0006260">
    <property type="term" value="P:DNA replication"/>
    <property type="evidence" value="ECO:0007669"/>
    <property type="project" value="UniProtKB-KW"/>
</dbReference>
<dbReference type="EMBL" id="MT880591">
    <property type="protein sequence ID" value="QQY98355.1"/>
    <property type="molecule type" value="Genomic_DNA"/>
</dbReference>
<keyword evidence="3" id="KW-0808">Transferase</keyword>
<sequence>MKVKWMPPYNHYNKLDKEYKAYEYTKNNPNGWMKPYNIYRKILIPLIDKYQVKKVHIPLYQNSYIQQSTTHKNTSDLRIYWEIRKGYYGGIVDVEHLVQKAYKYDSNCHYPAAMLNDMPVAEPEISDEKDNRFLRNCT</sequence>
<dbReference type="GO" id="GO:0003887">
    <property type="term" value="F:DNA-directed DNA polymerase activity"/>
    <property type="evidence" value="ECO:0007669"/>
    <property type="project" value="UniProtKB-KW"/>
</dbReference>
<keyword evidence="10" id="KW-0496">Mitochondrion</keyword>
<organism evidence="10">
    <name type="scientific">Blumeria graminis f. sp. tritici</name>
    <dbReference type="NCBI Taxonomy" id="62690"/>
    <lineage>
        <taxon>Eukaryota</taxon>
        <taxon>Fungi</taxon>
        <taxon>Dikarya</taxon>
        <taxon>Ascomycota</taxon>
        <taxon>Pezizomycotina</taxon>
        <taxon>Leotiomycetes</taxon>
        <taxon>Erysiphales</taxon>
        <taxon>Erysiphaceae</taxon>
        <taxon>Blumeria</taxon>
    </lineage>
</organism>
<dbReference type="InterPro" id="IPR004868">
    <property type="entry name" value="DNA-dir_DNA_pol_B_mt/vir"/>
</dbReference>
<evidence type="ECO:0000313" key="10">
    <source>
        <dbReference type="EMBL" id="QQY98355.1"/>
    </source>
</evidence>
<evidence type="ECO:0000256" key="6">
    <source>
        <dbReference type="ARBA" id="ARBA00022932"/>
    </source>
</evidence>
<name>A0A7U1BFC7_BLUGR</name>
<dbReference type="InterPro" id="IPR023211">
    <property type="entry name" value="DNA_pol_palm_dom_sf"/>
</dbReference>
<dbReference type="EC" id="2.7.7.7" evidence="2"/>
<keyword evidence="6" id="KW-0239">DNA-directed DNA polymerase</keyword>
<gene>
    <name evidence="10" type="primary">dpo</name>
</gene>
<dbReference type="Pfam" id="PF03175">
    <property type="entry name" value="DNA_pol_B_2"/>
    <property type="match status" value="1"/>
</dbReference>
<feature type="domain" description="DNA-directed DNA polymerase family B mitochondria/virus" evidence="9">
    <location>
        <begin position="60"/>
        <end position="130"/>
    </location>
</feature>
<evidence type="ECO:0000256" key="2">
    <source>
        <dbReference type="ARBA" id="ARBA00012417"/>
    </source>
</evidence>
<keyword evidence="7" id="KW-0238">DNA-binding</keyword>
<evidence type="ECO:0000259" key="9">
    <source>
        <dbReference type="Pfam" id="PF03175"/>
    </source>
</evidence>
<keyword evidence="4" id="KW-0548">Nucleotidyltransferase</keyword>
<evidence type="ECO:0000256" key="1">
    <source>
        <dbReference type="ARBA" id="ARBA00005755"/>
    </source>
</evidence>